<feature type="compositionally biased region" description="Low complexity" evidence="1">
    <location>
        <begin position="625"/>
        <end position="634"/>
    </location>
</feature>
<feature type="region of interest" description="Disordered" evidence="1">
    <location>
        <begin position="163"/>
        <end position="200"/>
    </location>
</feature>
<feature type="compositionally biased region" description="Low complexity" evidence="1">
    <location>
        <begin position="671"/>
        <end position="681"/>
    </location>
</feature>
<feature type="compositionally biased region" description="Low complexity" evidence="1">
    <location>
        <begin position="710"/>
        <end position="726"/>
    </location>
</feature>
<name>A0AAD9H7H9_9PEZI</name>
<evidence type="ECO:0000313" key="2">
    <source>
        <dbReference type="EMBL" id="KAK2022989.1"/>
    </source>
</evidence>
<feature type="compositionally biased region" description="Low complexity" evidence="1">
    <location>
        <begin position="888"/>
        <end position="897"/>
    </location>
</feature>
<feature type="compositionally biased region" description="Low complexity" evidence="1">
    <location>
        <begin position="745"/>
        <end position="759"/>
    </location>
</feature>
<evidence type="ECO:0000313" key="3">
    <source>
        <dbReference type="Proteomes" id="UP001232148"/>
    </source>
</evidence>
<organism evidence="2 3">
    <name type="scientific">Colletotrichum zoysiae</name>
    <dbReference type="NCBI Taxonomy" id="1216348"/>
    <lineage>
        <taxon>Eukaryota</taxon>
        <taxon>Fungi</taxon>
        <taxon>Dikarya</taxon>
        <taxon>Ascomycota</taxon>
        <taxon>Pezizomycotina</taxon>
        <taxon>Sordariomycetes</taxon>
        <taxon>Hypocreomycetidae</taxon>
        <taxon>Glomerellales</taxon>
        <taxon>Glomerellaceae</taxon>
        <taxon>Colletotrichum</taxon>
        <taxon>Colletotrichum graminicola species complex</taxon>
    </lineage>
</organism>
<reference evidence="2" key="1">
    <citation type="submission" date="2021-06" db="EMBL/GenBank/DDBJ databases">
        <title>Comparative genomics, transcriptomics and evolutionary studies reveal genomic signatures of adaptation to plant cell wall in hemibiotrophic fungi.</title>
        <authorList>
            <consortium name="DOE Joint Genome Institute"/>
            <person name="Baroncelli R."/>
            <person name="Diaz J.F."/>
            <person name="Benocci T."/>
            <person name="Peng M."/>
            <person name="Battaglia E."/>
            <person name="Haridas S."/>
            <person name="Andreopoulos W."/>
            <person name="Labutti K."/>
            <person name="Pangilinan J."/>
            <person name="Floch G.L."/>
            <person name="Makela M.R."/>
            <person name="Henrissat B."/>
            <person name="Grigoriev I.V."/>
            <person name="Crouch J.A."/>
            <person name="De Vries R.P."/>
            <person name="Sukno S.A."/>
            <person name="Thon M.R."/>
        </authorList>
    </citation>
    <scope>NUCLEOTIDE SEQUENCE</scope>
    <source>
        <strain evidence="2">MAFF235873</strain>
    </source>
</reference>
<accession>A0AAD9H7H9</accession>
<feature type="region of interest" description="Disordered" evidence="1">
    <location>
        <begin position="231"/>
        <end position="256"/>
    </location>
</feature>
<dbReference type="Proteomes" id="UP001232148">
    <property type="component" value="Unassembled WGS sequence"/>
</dbReference>
<feature type="region of interest" description="Disordered" evidence="1">
    <location>
        <begin position="34"/>
        <end position="55"/>
    </location>
</feature>
<dbReference type="AlphaFoldDB" id="A0AAD9H7H9"/>
<sequence length="927" mass="99083">MGSWGGNTARRADRMPTMRAQNAMMNDLGTIRINELPLDDTPNSRYVPPRPRRPPVITENSEALNGYRAMAEKGIDDDEAMTVRDLDDLGGPSIYRPTSGPANDFMSEARRPTPSFQGMQTSRNGILLPPGAVVHRFNQEKVAMQNSSAVSNNRVAVAGPQPGSVVASQAAKNPLPPHLRTKKKTETPLSNKPGPENGISLKAAKPVTADISTVSHAREIVVSLPDPVTPKELRKEVQSSVTHAKTAKYDHTSDSSGSMDDEVVIFWTGSCKTWVPEQGKDCVVTIDLKVINAAVGTEGQSLFIMTLPEVFIKKHNMSFYILEIAKSNLCVVKFANPGNGVEEGRYRLKFQDEMTATSFQDRAAKLQRVMGYLSDVAAANDGVGVGASSATEQSASQEQPRLCDLSVTATSAEGSSDVLQEPKTTENTKSSSKAKVNRHAPKESRASTDAITNAFNSLSLNEIKDANMYKANPKRVCYSAEELLEQRASGRAPRGITDVKIPLNRQDKQPRNTSLTQDVLERDRLSMKPLTVHESAKLKDWIIGKRPQSNTEESSQISMPGLSEAVQYQKAAAATAESSAQGSKSLASETKPVNVVVEKNEIKADGTPKEDDKGGAIDEVQMAATATDTIPTTPKSADAGASINPEISVEQTTPVVEASICADPKKPDGQAAASDASCDSAVEFQPPSMDERPSTIVIDQNDQTKKENTASSFDAGASAPAASVVADEQDSSAKKTSPMEVSEQTVPTVPSTTTPTTSSAVHPDILSEIQVQSGQGTATAIPVPHLASSQVPSPLLATPHMNQPDVAYTPQMDVQSMIRGFQCPPAGIVTSVSVTYHISYPGQPNGQFLNAGQENVHAVHHVTDLVGQQTGRAFSPNAQVFQPQSQCQPSQRGPGQNRQRRGLEGSIFATGYSGAKHASSFPGAPFK</sequence>
<feature type="region of interest" description="Disordered" evidence="1">
    <location>
        <begin position="625"/>
        <end position="762"/>
    </location>
</feature>
<comment type="caution">
    <text evidence="2">The sequence shown here is derived from an EMBL/GenBank/DDBJ whole genome shotgun (WGS) entry which is preliminary data.</text>
</comment>
<feature type="region of interest" description="Disordered" evidence="1">
    <location>
        <begin position="88"/>
        <end position="107"/>
    </location>
</feature>
<feature type="region of interest" description="Disordered" evidence="1">
    <location>
        <begin position="413"/>
        <end position="448"/>
    </location>
</feature>
<protein>
    <submittedName>
        <fullName evidence="2">Uncharacterized protein</fullName>
    </submittedName>
</protein>
<proteinExistence type="predicted"/>
<gene>
    <name evidence="2" type="ORF">LX32DRAFT_709134</name>
</gene>
<dbReference type="EMBL" id="MU843017">
    <property type="protein sequence ID" value="KAK2022989.1"/>
    <property type="molecule type" value="Genomic_DNA"/>
</dbReference>
<feature type="region of interest" description="Disordered" evidence="1">
    <location>
        <begin position="879"/>
        <end position="927"/>
    </location>
</feature>
<evidence type="ECO:0000256" key="1">
    <source>
        <dbReference type="SAM" id="MobiDB-lite"/>
    </source>
</evidence>
<keyword evidence="3" id="KW-1185">Reference proteome</keyword>
<feature type="compositionally biased region" description="Polar residues" evidence="1">
    <location>
        <begin position="425"/>
        <end position="434"/>
    </location>
</feature>